<name>A0A1H0IBJ4_9ACTN</name>
<sequence>MTSMRDRGRRARRRPRSLVVLALLALATTACTPPGLPAPIAPTAASAAGSAQPSEPAVTIGVDGTVEGFNPHTIADYSLVDSAVSQLVLPSVSTVASDGSVQLNSDVVSKAEVTSTDPFTVTYTVDRNAAWSDGTPITGEDFSYLRDQMLIQPGTVDPAGYRLISGIVSRDAGKTVQVTFTHSVSDWKTLFSPLLPSHILKDSPGGWTEGLATSLPVSGNRYKMQSYDTVTGEITLVRNDKYWGAAPKPGTVIIRIGTSSALIAALGRGDVQAVLLQPGEADQRTLLARVPATRRAVVPLPGTQQLVFNTVRGPAADPNVRRAVAATLDVAALRSVLDGGNSALGQSSSSLVSLGGSASTQAPDRSAALSYLAAAGYHRESVYMSKAGQILRLTLTYAANDARMAAAAALVQTQLAAIGIEVDLIRDDQRAMVNSRLALGTADLGLLMVPRGPSDGLAVGSAFGCPVGTGSSGGVAGRNPVPRAGNLSGLCTTGIQALLDQASAGTVPAGLQSALATALPVIQISRPSAIFATSSRYGLAAGKSGPGWAFSGPLSTLPTWPAS</sequence>
<dbReference type="InterPro" id="IPR000914">
    <property type="entry name" value="SBP_5_dom"/>
</dbReference>
<accession>A0A1H0IBJ4</accession>
<dbReference type="PANTHER" id="PTHR30290:SF65">
    <property type="entry name" value="MONOACYL PHOSPHATIDYLINOSITOL TETRAMANNOSIDE-BINDING PROTEIN LPQW-RELATED"/>
    <property type="match status" value="1"/>
</dbReference>
<dbReference type="Gene3D" id="3.90.76.10">
    <property type="entry name" value="Dipeptide-binding Protein, Domain 1"/>
    <property type="match status" value="1"/>
</dbReference>
<dbReference type="PROSITE" id="PS51257">
    <property type="entry name" value="PROKAR_LIPOPROTEIN"/>
    <property type="match status" value="1"/>
</dbReference>
<dbReference type="STRING" id="1090615.SAMN04515671_0433"/>
<dbReference type="Gene3D" id="3.40.190.10">
    <property type="entry name" value="Periplasmic binding protein-like II"/>
    <property type="match status" value="1"/>
</dbReference>
<evidence type="ECO:0000313" key="3">
    <source>
        <dbReference type="EMBL" id="SDO28471.1"/>
    </source>
</evidence>
<feature type="signal peptide" evidence="1">
    <location>
        <begin position="1"/>
        <end position="32"/>
    </location>
</feature>
<reference evidence="3 4" key="1">
    <citation type="submission" date="2016-10" db="EMBL/GenBank/DDBJ databases">
        <authorList>
            <person name="de Groot N.N."/>
        </authorList>
    </citation>
    <scope>NUCLEOTIDE SEQUENCE [LARGE SCALE GENOMIC DNA]</scope>
    <source>
        <strain evidence="4">P4-7,KCTC 19426,CECT 7604</strain>
    </source>
</reference>
<gene>
    <name evidence="3" type="ORF">SAMN04515671_0433</name>
</gene>
<organism evidence="3 4">
    <name type="scientific">Nakamurella panacisegetis</name>
    <dbReference type="NCBI Taxonomy" id="1090615"/>
    <lineage>
        <taxon>Bacteria</taxon>
        <taxon>Bacillati</taxon>
        <taxon>Actinomycetota</taxon>
        <taxon>Actinomycetes</taxon>
        <taxon>Nakamurellales</taxon>
        <taxon>Nakamurellaceae</taxon>
        <taxon>Nakamurella</taxon>
    </lineage>
</organism>
<dbReference type="Pfam" id="PF00496">
    <property type="entry name" value="SBP_bac_5"/>
    <property type="match status" value="1"/>
</dbReference>
<protein>
    <submittedName>
        <fullName evidence="3">ABC-type transport system, substrate-binding protein</fullName>
    </submittedName>
</protein>
<evidence type="ECO:0000256" key="1">
    <source>
        <dbReference type="SAM" id="SignalP"/>
    </source>
</evidence>
<dbReference type="GO" id="GO:0015833">
    <property type="term" value="P:peptide transport"/>
    <property type="evidence" value="ECO:0007669"/>
    <property type="project" value="TreeGrafter"/>
</dbReference>
<proteinExistence type="predicted"/>
<dbReference type="PANTHER" id="PTHR30290">
    <property type="entry name" value="PERIPLASMIC BINDING COMPONENT OF ABC TRANSPORTER"/>
    <property type="match status" value="1"/>
</dbReference>
<evidence type="ECO:0000313" key="4">
    <source>
        <dbReference type="Proteomes" id="UP000198741"/>
    </source>
</evidence>
<evidence type="ECO:0000259" key="2">
    <source>
        <dbReference type="Pfam" id="PF00496"/>
    </source>
</evidence>
<keyword evidence="4" id="KW-1185">Reference proteome</keyword>
<dbReference type="Gene3D" id="3.10.105.10">
    <property type="entry name" value="Dipeptide-binding Protein, Domain 3"/>
    <property type="match status" value="1"/>
</dbReference>
<dbReference type="SUPFAM" id="SSF53850">
    <property type="entry name" value="Periplasmic binding protein-like II"/>
    <property type="match status" value="1"/>
</dbReference>
<dbReference type="Proteomes" id="UP000198741">
    <property type="component" value="Chromosome I"/>
</dbReference>
<feature type="chain" id="PRO_5039716282" evidence="1">
    <location>
        <begin position="33"/>
        <end position="563"/>
    </location>
</feature>
<dbReference type="EMBL" id="LT629710">
    <property type="protein sequence ID" value="SDO28471.1"/>
    <property type="molecule type" value="Genomic_DNA"/>
</dbReference>
<dbReference type="AlphaFoldDB" id="A0A1H0IBJ4"/>
<feature type="domain" description="Solute-binding protein family 5" evidence="2">
    <location>
        <begin position="112"/>
        <end position="445"/>
    </location>
</feature>
<keyword evidence="1" id="KW-0732">Signal</keyword>
<dbReference type="GO" id="GO:1904680">
    <property type="term" value="F:peptide transmembrane transporter activity"/>
    <property type="evidence" value="ECO:0007669"/>
    <property type="project" value="TreeGrafter"/>
</dbReference>
<dbReference type="InterPro" id="IPR039424">
    <property type="entry name" value="SBP_5"/>
</dbReference>